<sequence>MPPKRRRRASPPAKGLAAGQKLQRNALATPIHSPWSWVDTEIQDVNKISHEHRLAACGFSSRNGYPFCNNKFSDTSQTKVPESSEGGDGNNDDNVIVVTDDESQPECSKKACKNNPKCLNYLGQEAWVAGEGAAWKEYIKMMAMGEDPLLDSRDPDVPVGLKNLGATCYANAFLQVWFRDLAFRAGVYKFSKLFMSHLDAEFRKQAAPSLKSLVADQASKYMAPFATDVPIVQSVQVLSLRSKSTLSLGERIEALLKPEQLQGDNRYLCPQCETLQEATRYTELRELPPVLHFSLLRFVYDVSSMERKKSKHAISFPKTLDMSRFLGSQADRVNNSTDAKPGSKTYNLRGILLHKGPSAYHGHYEAQVFDSSSNTWFQFNDEVVSKINKPEMKSNANGIADHRDKKNALKRRRVDDSEDEIVVYKQVADPSVISSKDAYMLIYTCEGDEGQIPVPPASAMEQVKALNASHDQTCEAFQVKKQQAKSAFNDLRRNVVDIFKSWNVTSDSQPSIIASADVLKDWLAKHCIGASMQDKSKLQKQADDAEGGTIIDATSGTWSLVTDDILCIHKRLDPTKASLMKQINQVAYQKIANTTNCVFEPAMTPSDVCPDCVAQSFLDRLYQIQHPKFVRSVDQAEDDLEEPGYWISKPWLRDWRLLKPKMHVQGEDDPSPDAPDYASDVRCEHGNLTMNTSQRVRIGAQAYSLLQELFPSWAPLSTDVEPCPICEAEIHESKEHKLAARKQAEDEKARLRHMYDNALNGNMALLEDVPCAIVPAQFIRSWRQWLSKPSEYPRPNRVDNTPFICTHGLLNFDANCPNDMDSSLSIIKMIDWQVLSELYTAEPVIAIEKRVLPDEQLPRRTAWTSTDITVRLLGKEDSQASKKPATYGSRQIGARLSKRLRTAKDPGEKRRFSITKETTVKDIKVMVQTQMSIPTICQRLFYRDVELEDNGVSVADLSILANDVLDLREESEVHDIDSDTEVSPPTKRKREEGGGFGGTLLGGHSSQPSSSREVTPQEDNFLSCRVCTFANAIDADACSMCSTPLS</sequence>
<accession>A0ACB7J8M0</accession>
<evidence type="ECO:0000313" key="2">
    <source>
        <dbReference type="Proteomes" id="UP000824881"/>
    </source>
</evidence>
<evidence type="ECO:0000313" key="1">
    <source>
        <dbReference type="EMBL" id="KAG9226149.1"/>
    </source>
</evidence>
<organism evidence="1 2">
    <name type="scientific">Pleurotus cornucopiae</name>
    <name type="common">Cornucopia mushroom</name>
    <dbReference type="NCBI Taxonomy" id="5321"/>
    <lineage>
        <taxon>Eukaryota</taxon>
        <taxon>Fungi</taxon>
        <taxon>Dikarya</taxon>
        <taxon>Basidiomycota</taxon>
        <taxon>Agaricomycotina</taxon>
        <taxon>Agaricomycetes</taxon>
        <taxon>Agaricomycetidae</taxon>
        <taxon>Agaricales</taxon>
        <taxon>Pleurotineae</taxon>
        <taxon>Pleurotaceae</taxon>
        <taxon>Pleurotus</taxon>
    </lineage>
</organism>
<reference evidence="1 2" key="1">
    <citation type="journal article" date="2021" name="Appl. Environ. Microbiol.">
        <title>Genetic linkage and physical mapping for an oyster mushroom Pleurotus cornucopiae and QTL analysis for the trait cap color.</title>
        <authorList>
            <person name="Zhang Y."/>
            <person name="Gao W."/>
            <person name="Sonnenberg A."/>
            <person name="Chen Q."/>
            <person name="Zhang J."/>
            <person name="Huang C."/>
        </authorList>
    </citation>
    <scope>NUCLEOTIDE SEQUENCE [LARGE SCALE GENOMIC DNA]</scope>
    <source>
        <strain evidence="1">CCMSSC00406</strain>
    </source>
</reference>
<name>A0ACB7J8M0_PLECO</name>
<comment type="caution">
    <text evidence="1">The sequence shown here is derived from an EMBL/GenBank/DDBJ whole genome shotgun (WGS) entry which is preliminary data.</text>
</comment>
<keyword evidence="2" id="KW-1185">Reference proteome</keyword>
<gene>
    <name evidence="1" type="ORF">CCMSSC00406_0005060</name>
</gene>
<dbReference type="EMBL" id="WQMT02000002">
    <property type="protein sequence ID" value="KAG9226149.1"/>
    <property type="molecule type" value="Genomic_DNA"/>
</dbReference>
<proteinExistence type="predicted"/>
<dbReference type="Proteomes" id="UP000824881">
    <property type="component" value="Unassembled WGS sequence"/>
</dbReference>
<protein>
    <submittedName>
        <fullName evidence="1">Uncharacterized protein</fullName>
    </submittedName>
</protein>